<keyword evidence="2" id="KW-1185">Reference proteome</keyword>
<evidence type="ECO:0000313" key="1">
    <source>
        <dbReference type="EMBL" id="KAL3781375.1"/>
    </source>
</evidence>
<evidence type="ECO:0000313" key="2">
    <source>
        <dbReference type="Proteomes" id="UP001530315"/>
    </source>
</evidence>
<sequence>MSNFLQGIPENASASRELGVHYVEFSCLYPTLGKLYLPFEKFYDPLRSR</sequence>
<dbReference type="EMBL" id="JALLAZ020001069">
    <property type="protein sequence ID" value="KAL3781375.1"/>
    <property type="molecule type" value="Genomic_DNA"/>
</dbReference>
<reference evidence="1 2" key="1">
    <citation type="submission" date="2024-10" db="EMBL/GenBank/DDBJ databases">
        <title>Updated reference genomes for cyclostephanoid diatoms.</title>
        <authorList>
            <person name="Roberts W.R."/>
            <person name="Alverson A.J."/>
        </authorList>
    </citation>
    <scope>NUCLEOTIDE SEQUENCE [LARGE SCALE GENOMIC DNA]</scope>
    <source>
        <strain evidence="1 2">AJA276-08</strain>
    </source>
</reference>
<gene>
    <name evidence="1" type="ORF">ACHAW5_003931</name>
</gene>
<protein>
    <submittedName>
        <fullName evidence="1">Uncharacterized protein</fullName>
    </submittedName>
</protein>
<name>A0ABD3NZP4_9STRA</name>
<comment type="caution">
    <text evidence="1">The sequence shown here is derived from an EMBL/GenBank/DDBJ whole genome shotgun (WGS) entry which is preliminary data.</text>
</comment>
<dbReference type="Proteomes" id="UP001530315">
    <property type="component" value="Unassembled WGS sequence"/>
</dbReference>
<organism evidence="1 2">
    <name type="scientific">Stephanodiscus triporus</name>
    <dbReference type="NCBI Taxonomy" id="2934178"/>
    <lineage>
        <taxon>Eukaryota</taxon>
        <taxon>Sar</taxon>
        <taxon>Stramenopiles</taxon>
        <taxon>Ochrophyta</taxon>
        <taxon>Bacillariophyta</taxon>
        <taxon>Coscinodiscophyceae</taxon>
        <taxon>Thalassiosirophycidae</taxon>
        <taxon>Stephanodiscales</taxon>
        <taxon>Stephanodiscaceae</taxon>
        <taxon>Stephanodiscus</taxon>
    </lineage>
</organism>
<accession>A0ABD3NZP4</accession>
<dbReference type="AlphaFoldDB" id="A0ABD3NZP4"/>
<proteinExistence type="predicted"/>